<dbReference type="HOGENOM" id="CLU_949972_0_0_1"/>
<comment type="caution">
    <text evidence="2">The sequence shown here is derived from an EMBL/GenBank/DDBJ whole genome shotgun (WGS) entry which is preliminary data.</text>
</comment>
<feature type="region of interest" description="Disordered" evidence="1">
    <location>
        <begin position="1"/>
        <end position="27"/>
    </location>
</feature>
<dbReference type="Proteomes" id="UP000019473">
    <property type="component" value="Unassembled WGS sequence"/>
</dbReference>
<feature type="compositionally biased region" description="Polar residues" evidence="1">
    <location>
        <begin position="1"/>
        <end position="21"/>
    </location>
</feature>
<proteinExistence type="predicted"/>
<gene>
    <name evidence="2" type="ORF">A1O7_09574</name>
</gene>
<dbReference type="AlphaFoldDB" id="W9VF35"/>
<protein>
    <submittedName>
        <fullName evidence="2">Uncharacterized protein</fullName>
    </submittedName>
</protein>
<evidence type="ECO:0000313" key="2">
    <source>
        <dbReference type="EMBL" id="EXJ54237.1"/>
    </source>
</evidence>
<dbReference type="EMBL" id="AMGW01000007">
    <property type="protein sequence ID" value="EXJ54237.1"/>
    <property type="molecule type" value="Genomic_DNA"/>
</dbReference>
<sequence>MSSSCSPQPSLATIPTVWRSPSNKRARRTIPTISETQKPLSSFRRNSLGAKFSVDFNAEYKESIALAIHPPIVALTEGALGARSILFVESHRDHPDRSWVPPRPPSPYIRQVGQAERDAAERTAAEYATVHESALYPVYRGCERGEFIRTLGGWIQQLEGLAPAYRGELFCLFNWIQRTQLCQYRKLVRRIGRLVHGLQELEMRMRVMSFENGLPSESRCLERVLTDWIRRVTEQYERMTMEGAQDCQSLARRRDVMKSMGDVVMDLAFELKDGVQKRVEGILEVLEQHITQW</sequence>
<organism evidence="2 3">
    <name type="scientific">Cladophialophora yegresii CBS 114405</name>
    <dbReference type="NCBI Taxonomy" id="1182544"/>
    <lineage>
        <taxon>Eukaryota</taxon>
        <taxon>Fungi</taxon>
        <taxon>Dikarya</taxon>
        <taxon>Ascomycota</taxon>
        <taxon>Pezizomycotina</taxon>
        <taxon>Eurotiomycetes</taxon>
        <taxon>Chaetothyriomycetidae</taxon>
        <taxon>Chaetothyriales</taxon>
        <taxon>Herpotrichiellaceae</taxon>
        <taxon>Cladophialophora</taxon>
    </lineage>
</organism>
<keyword evidence="3" id="KW-1185">Reference proteome</keyword>
<evidence type="ECO:0000313" key="3">
    <source>
        <dbReference type="Proteomes" id="UP000019473"/>
    </source>
</evidence>
<dbReference type="VEuPathDB" id="FungiDB:A1O7_09574"/>
<dbReference type="OrthoDB" id="10499388at2759"/>
<dbReference type="GeneID" id="19184137"/>
<accession>W9VF35</accession>
<evidence type="ECO:0000256" key="1">
    <source>
        <dbReference type="SAM" id="MobiDB-lite"/>
    </source>
</evidence>
<reference evidence="2 3" key="1">
    <citation type="submission" date="2013-03" db="EMBL/GenBank/DDBJ databases">
        <title>The Genome Sequence of Cladophialophora yegresii CBS 114405.</title>
        <authorList>
            <consortium name="The Broad Institute Genomics Platform"/>
            <person name="Cuomo C."/>
            <person name="de Hoog S."/>
            <person name="Gorbushina A."/>
            <person name="Walker B."/>
            <person name="Young S.K."/>
            <person name="Zeng Q."/>
            <person name="Gargeya S."/>
            <person name="Fitzgerald M."/>
            <person name="Haas B."/>
            <person name="Abouelleil A."/>
            <person name="Allen A.W."/>
            <person name="Alvarado L."/>
            <person name="Arachchi H.M."/>
            <person name="Berlin A.M."/>
            <person name="Chapman S.B."/>
            <person name="Gainer-Dewar J."/>
            <person name="Goldberg J."/>
            <person name="Griggs A."/>
            <person name="Gujja S."/>
            <person name="Hansen M."/>
            <person name="Howarth C."/>
            <person name="Imamovic A."/>
            <person name="Ireland A."/>
            <person name="Larimer J."/>
            <person name="McCowan C."/>
            <person name="Murphy C."/>
            <person name="Pearson M."/>
            <person name="Poon T.W."/>
            <person name="Priest M."/>
            <person name="Roberts A."/>
            <person name="Saif S."/>
            <person name="Shea T."/>
            <person name="Sisk P."/>
            <person name="Sykes S."/>
            <person name="Wortman J."/>
            <person name="Nusbaum C."/>
            <person name="Birren B."/>
        </authorList>
    </citation>
    <scope>NUCLEOTIDE SEQUENCE [LARGE SCALE GENOMIC DNA]</scope>
    <source>
        <strain evidence="2 3">CBS 114405</strain>
    </source>
</reference>
<name>W9VF35_9EURO</name>
<dbReference type="RefSeq" id="XP_007761752.1">
    <property type="nucleotide sequence ID" value="XM_007763562.1"/>
</dbReference>